<dbReference type="AlphaFoldDB" id="A0A972H4M9"/>
<dbReference type="EMBL" id="WHOD01000095">
    <property type="protein sequence ID" value="NOU96256.1"/>
    <property type="molecule type" value="Genomic_DNA"/>
</dbReference>
<protein>
    <submittedName>
        <fullName evidence="2">PadR family transcriptional regulator</fullName>
    </submittedName>
</protein>
<dbReference type="RefSeq" id="WP_171654488.1">
    <property type="nucleotide sequence ID" value="NZ_WHOD01000095.1"/>
</dbReference>
<dbReference type="InterPro" id="IPR052509">
    <property type="entry name" value="Metal_resp_DNA-bind_regulator"/>
</dbReference>
<sequence>MSMKLVILGLLMECESHPYVIRQKMIEREMHHFVKIRDGSLYYAIDTLKKDGFIETVEKVKDSARPDRTIYRITQSGEQLFQKLLLEQFENQAQLFHPMGPALIFSLYGNQDDICRILLKKLEEQKLRVQQMKDLYEEHVSIVPRGVLHMMWGAYEHAETQLRWLERLTKDAEAGRLKERGVPLDL</sequence>
<evidence type="ECO:0000313" key="3">
    <source>
        <dbReference type="Proteomes" id="UP000641588"/>
    </source>
</evidence>
<organism evidence="2 3">
    <name type="scientific">Paenibacillus foliorum</name>
    <dbReference type="NCBI Taxonomy" id="2654974"/>
    <lineage>
        <taxon>Bacteria</taxon>
        <taxon>Bacillati</taxon>
        <taxon>Bacillota</taxon>
        <taxon>Bacilli</taxon>
        <taxon>Bacillales</taxon>
        <taxon>Paenibacillaceae</taxon>
        <taxon>Paenibacillus</taxon>
    </lineage>
</organism>
<evidence type="ECO:0000313" key="2">
    <source>
        <dbReference type="EMBL" id="NOU96256.1"/>
    </source>
</evidence>
<evidence type="ECO:0000259" key="1">
    <source>
        <dbReference type="Pfam" id="PF03551"/>
    </source>
</evidence>
<dbReference type="Gene3D" id="1.10.10.10">
    <property type="entry name" value="Winged helix-like DNA-binding domain superfamily/Winged helix DNA-binding domain"/>
    <property type="match status" value="1"/>
</dbReference>
<dbReference type="Proteomes" id="UP000641588">
    <property type="component" value="Unassembled WGS sequence"/>
</dbReference>
<feature type="domain" description="Transcription regulator PadR N-terminal" evidence="1">
    <location>
        <begin position="7"/>
        <end position="82"/>
    </location>
</feature>
<keyword evidence="3" id="KW-1185">Reference proteome</keyword>
<dbReference type="InterPro" id="IPR036390">
    <property type="entry name" value="WH_DNA-bd_sf"/>
</dbReference>
<reference evidence="2" key="1">
    <citation type="submission" date="2019-10" db="EMBL/GenBank/DDBJ databases">
        <title>Description of Paenibacillus glebae sp. nov.</title>
        <authorList>
            <person name="Carlier A."/>
            <person name="Qi S."/>
        </authorList>
    </citation>
    <scope>NUCLEOTIDE SEQUENCE</scope>
    <source>
        <strain evidence="2">LMG 31456</strain>
    </source>
</reference>
<dbReference type="Pfam" id="PF03551">
    <property type="entry name" value="PadR"/>
    <property type="match status" value="1"/>
</dbReference>
<gene>
    <name evidence="2" type="ORF">GC093_23980</name>
</gene>
<dbReference type="InterPro" id="IPR036388">
    <property type="entry name" value="WH-like_DNA-bd_sf"/>
</dbReference>
<proteinExistence type="predicted"/>
<name>A0A972H4M9_9BACL</name>
<accession>A0A972H4M9</accession>
<dbReference type="SUPFAM" id="SSF46785">
    <property type="entry name" value="Winged helix' DNA-binding domain"/>
    <property type="match status" value="1"/>
</dbReference>
<dbReference type="PANTHER" id="PTHR33169">
    <property type="entry name" value="PADR-FAMILY TRANSCRIPTIONAL REGULATOR"/>
    <property type="match status" value="1"/>
</dbReference>
<dbReference type="InterPro" id="IPR005149">
    <property type="entry name" value="Tscrpt_reg_PadR_N"/>
</dbReference>
<comment type="caution">
    <text evidence="2">The sequence shown here is derived from an EMBL/GenBank/DDBJ whole genome shotgun (WGS) entry which is preliminary data.</text>
</comment>
<dbReference type="PANTHER" id="PTHR33169:SF27">
    <property type="entry name" value="TRANSCRIPTIONAL REGULATOR PADR FAMILY PROTEIN"/>
    <property type="match status" value="1"/>
</dbReference>